<dbReference type="EMBL" id="JBBEUB010000002">
    <property type="protein sequence ID" value="MEJ2902315.1"/>
    <property type="molecule type" value="Genomic_DNA"/>
</dbReference>
<organism evidence="2 3">
    <name type="scientific">Pedobacter panaciterrae</name>
    <dbReference type="NCBI Taxonomy" id="363849"/>
    <lineage>
        <taxon>Bacteria</taxon>
        <taxon>Pseudomonadati</taxon>
        <taxon>Bacteroidota</taxon>
        <taxon>Sphingobacteriia</taxon>
        <taxon>Sphingobacteriales</taxon>
        <taxon>Sphingobacteriaceae</taxon>
        <taxon>Pedobacter</taxon>
    </lineage>
</organism>
<proteinExistence type="predicted"/>
<dbReference type="Proteomes" id="UP001378956">
    <property type="component" value="Unassembled WGS sequence"/>
</dbReference>
<reference evidence="2 3" key="1">
    <citation type="submission" date="2024-03" db="EMBL/GenBank/DDBJ databases">
        <title>Sequence of Lycoming College Course Isolates.</title>
        <authorList>
            <person name="Plotts O."/>
            <person name="Newman J."/>
        </authorList>
    </citation>
    <scope>NUCLEOTIDE SEQUENCE [LARGE SCALE GENOMIC DNA]</scope>
    <source>
        <strain evidence="2 3">CJB-3</strain>
    </source>
</reference>
<feature type="transmembrane region" description="Helical" evidence="1">
    <location>
        <begin position="68"/>
        <end position="85"/>
    </location>
</feature>
<evidence type="ECO:0000313" key="3">
    <source>
        <dbReference type="Proteomes" id="UP001378956"/>
    </source>
</evidence>
<keyword evidence="1" id="KW-0812">Transmembrane</keyword>
<name>A0ABU8NJ85_9SPHI</name>
<evidence type="ECO:0000256" key="1">
    <source>
        <dbReference type="SAM" id="Phobius"/>
    </source>
</evidence>
<sequence>MKKINLKILLISIIFLGILTAVSFVAVGAEEEGTSGGSLAVLTLSKLFYVLRFPTHTLLWNVMGDNEYVFFVLLGVNVLIYGYLIERLFYKCT</sequence>
<comment type="caution">
    <text evidence="2">The sequence shown here is derived from an EMBL/GenBank/DDBJ whole genome shotgun (WGS) entry which is preliminary data.</text>
</comment>
<dbReference type="RefSeq" id="WP_172662694.1">
    <property type="nucleotide sequence ID" value="NZ_JABMKW010000020.1"/>
</dbReference>
<accession>A0ABU8NJ85</accession>
<keyword evidence="1" id="KW-1133">Transmembrane helix</keyword>
<protein>
    <submittedName>
        <fullName evidence="2">Uncharacterized protein</fullName>
    </submittedName>
</protein>
<keyword evidence="1" id="KW-0472">Membrane</keyword>
<gene>
    <name evidence="2" type="ORF">WAE58_07755</name>
</gene>
<evidence type="ECO:0000313" key="2">
    <source>
        <dbReference type="EMBL" id="MEJ2902315.1"/>
    </source>
</evidence>
<keyword evidence="3" id="KW-1185">Reference proteome</keyword>